<dbReference type="PROSITE" id="PS01047">
    <property type="entry name" value="HMA_1"/>
    <property type="match status" value="1"/>
</dbReference>
<dbReference type="PROSITE" id="PS50846">
    <property type="entry name" value="HMA_2"/>
    <property type="match status" value="1"/>
</dbReference>
<gene>
    <name evidence="3" type="ORF">G3N56_09655</name>
</gene>
<evidence type="ECO:0000259" key="2">
    <source>
        <dbReference type="PROSITE" id="PS50846"/>
    </source>
</evidence>
<dbReference type="InterPro" id="IPR017969">
    <property type="entry name" value="Heavy-metal-associated_CS"/>
</dbReference>
<feature type="domain" description="HMA" evidence="2">
    <location>
        <begin position="1"/>
        <end position="64"/>
    </location>
</feature>
<sequence>MPSIEVKGMSCNHCVMNVTKTLAALPGITNVAVDLATGLATFDAAALDPKAVREAIAKIGFEPGEVK</sequence>
<evidence type="ECO:0000256" key="1">
    <source>
        <dbReference type="ARBA" id="ARBA00022723"/>
    </source>
</evidence>
<dbReference type="GO" id="GO:0046872">
    <property type="term" value="F:metal ion binding"/>
    <property type="evidence" value="ECO:0007669"/>
    <property type="project" value="UniProtKB-KW"/>
</dbReference>
<dbReference type="FunFam" id="3.30.70.100:FF:000001">
    <property type="entry name" value="ATPase copper transporting beta"/>
    <property type="match status" value="1"/>
</dbReference>
<organism evidence="3 4">
    <name type="scientific">Desulfolutivibrio sulfodismutans</name>
    <dbReference type="NCBI Taxonomy" id="63561"/>
    <lineage>
        <taxon>Bacteria</taxon>
        <taxon>Pseudomonadati</taxon>
        <taxon>Thermodesulfobacteriota</taxon>
        <taxon>Desulfovibrionia</taxon>
        <taxon>Desulfovibrionales</taxon>
        <taxon>Desulfovibrionaceae</taxon>
        <taxon>Desulfolutivibrio</taxon>
    </lineage>
</organism>
<keyword evidence="1" id="KW-0479">Metal-binding</keyword>
<evidence type="ECO:0000313" key="4">
    <source>
        <dbReference type="Proteomes" id="UP000469724"/>
    </source>
</evidence>
<dbReference type="AlphaFoldDB" id="A0A7K3NLD3"/>
<protein>
    <submittedName>
        <fullName evidence="3">Heavy-metal-associated domain-containing protein</fullName>
    </submittedName>
</protein>
<dbReference type="RefSeq" id="WP_163302051.1">
    <property type="nucleotide sequence ID" value="NZ_JAAGRQ010000033.1"/>
</dbReference>
<dbReference type="EMBL" id="JAAGRQ010000033">
    <property type="protein sequence ID" value="NDY57006.1"/>
    <property type="molecule type" value="Genomic_DNA"/>
</dbReference>
<dbReference type="Gene3D" id="3.30.70.100">
    <property type="match status" value="1"/>
</dbReference>
<name>A0A7K3NLD3_9BACT</name>
<dbReference type="SUPFAM" id="SSF55008">
    <property type="entry name" value="HMA, heavy metal-associated domain"/>
    <property type="match status" value="1"/>
</dbReference>
<comment type="caution">
    <text evidence="3">The sequence shown here is derived from an EMBL/GenBank/DDBJ whole genome shotgun (WGS) entry which is preliminary data.</text>
</comment>
<dbReference type="InterPro" id="IPR036163">
    <property type="entry name" value="HMA_dom_sf"/>
</dbReference>
<proteinExistence type="predicted"/>
<evidence type="ECO:0000313" key="3">
    <source>
        <dbReference type="EMBL" id="NDY57006.1"/>
    </source>
</evidence>
<dbReference type="Proteomes" id="UP000469724">
    <property type="component" value="Unassembled WGS sequence"/>
</dbReference>
<reference evidence="3 4" key="1">
    <citation type="submission" date="2020-02" db="EMBL/GenBank/DDBJ databases">
        <title>Comparative genomics of sulfur disproportionating microorganisms.</title>
        <authorList>
            <person name="Ward L.M."/>
            <person name="Bertran E."/>
            <person name="Johnston D.T."/>
        </authorList>
    </citation>
    <scope>NUCLEOTIDE SEQUENCE [LARGE SCALE GENOMIC DNA]</scope>
    <source>
        <strain evidence="3 4">DSM 3696</strain>
    </source>
</reference>
<dbReference type="CDD" id="cd00371">
    <property type="entry name" value="HMA"/>
    <property type="match status" value="1"/>
</dbReference>
<dbReference type="Pfam" id="PF00403">
    <property type="entry name" value="HMA"/>
    <property type="match status" value="1"/>
</dbReference>
<keyword evidence="4" id="KW-1185">Reference proteome</keyword>
<dbReference type="InterPro" id="IPR006121">
    <property type="entry name" value="HMA_dom"/>
</dbReference>
<accession>A0A7K3NLD3</accession>